<dbReference type="GO" id="GO:0005737">
    <property type="term" value="C:cytoplasm"/>
    <property type="evidence" value="ECO:0007669"/>
    <property type="project" value="TreeGrafter"/>
</dbReference>
<keyword evidence="1" id="KW-0443">Lipid metabolism</keyword>
<organism evidence="3">
    <name type="scientific">viral metagenome</name>
    <dbReference type="NCBI Taxonomy" id="1070528"/>
    <lineage>
        <taxon>unclassified sequences</taxon>
        <taxon>metagenomes</taxon>
        <taxon>organismal metagenomes</taxon>
    </lineage>
</organism>
<dbReference type="GO" id="GO:0019433">
    <property type="term" value="P:triglyceride catabolic process"/>
    <property type="evidence" value="ECO:0007669"/>
    <property type="project" value="TreeGrafter"/>
</dbReference>
<dbReference type="EMBL" id="MN738866">
    <property type="protein sequence ID" value="QHT28925.1"/>
    <property type="molecule type" value="Genomic_DNA"/>
</dbReference>
<dbReference type="PANTHER" id="PTHR12406">
    <property type="entry name" value="CALCIUM-INDEPENDENT PHOSPHOLIPASE A2 IPLA2 -RELATED"/>
    <property type="match status" value="1"/>
</dbReference>
<dbReference type="GO" id="GO:0016020">
    <property type="term" value="C:membrane"/>
    <property type="evidence" value="ECO:0007669"/>
    <property type="project" value="TreeGrafter"/>
</dbReference>
<evidence type="ECO:0000259" key="2">
    <source>
        <dbReference type="PROSITE" id="PS51635"/>
    </source>
</evidence>
<protein>
    <recommendedName>
        <fullName evidence="2">PNPLA domain-containing protein</fullName>
    </recommendedName>
</protein>
<dbReference type="Pfam" id="PF01734">
    <property type="entry name" value="Patatin"/>
    <property type="match status" value="1"/>
</dbReference>
<feature type="domain" description="PNPLA" evidence="2">
    <location>
        <begin position="9"/>
        <end position="173"/>
    </location>
</feature>
<dbReference type="AlphaFoldDB" id="A0A6C0ENJ8"/>
<dbReference type="PANTHER" id="PTHR12406:SF7">
    <property type="entry name" value="PATATIN-LIKE PHOSPHOLIPASE DOMAIN-CONTAINING PROTEIN 4"/>
    <property type="match status" value="1"/>
</dbReference>
<accession>A0A6C0ENJ8</accession>
<name>A0A6C0ENJ8_9ZZZZ</name>
<dbReference type="PROSITE" id="PS51635">
    <property type="entry name" value="PNPLA"/>
    <property type="match status" value="1"/>
</dbReference>
<evidence type="ECO:0000313" key="3">
    <source>
        <dbReference type="EMBL" id="QHT28925.1"/>
    </source>
</evidence>
<dbReference type="GO" id="GO:0004806">
    <property type="term" value="F:triacylglycerol lipase activity"/>
    <property type="evidence" value="ECO:0007669"/>
    <property type="project" value="TreeGrafter"/>
</dbReference>
<reference evidence="3" key="1">
    <citation type="journal article" date="2020" name="Nature">
        <title>Giant virus diversity and host interactions through global metagenomics.</title>
        <authorList>
            <person name="Schulz F."/>
            <person name="Roux S."/>
            <person name="Paez-Espino D."/>
            <person name="Jungbluth S."/>
            <person name="Walsh D.A."/>
            <person name="Denef V.J."/>
            <person name="McMahon K.D."/>
            <person name="Konstantinidis K.T."/>
            <person name="Eloe-Fadrosh E.A."/>
            <person name="Kyrpides N.C."/>
            <person name="Woyke T."/>
        </authorList>
    </citation>
    <scope>NUCLEOTIDE SEQUENCE</scope>
    <source>
        <strain evidence="3">GVMAG-M-3300001351-8</strain>
    </source>
</reference>
<dbReference type="InterPro" id="IPR002641">
    <property type="entry name" value="PNPLA_dom"/>
</dbReference>
<dbReference type="InterPro" id="IPR033562">
    <property type="entry name" value="PLPL"/>
</dbReference>
<dbReference type="GO" id="GO:0005811">
    <property type="term" value="C:lipid droplet"/>
    <property type="evidence" value="ECO:0007669"/>
    <property type="project" value="TreeGrafter"/>
</dbReference>
<dbReference type="SUPFAM" id="SSF52151">
    <property type="entry name" value="FabD/lysophospholipase-like"/>
    <property type="match status" value="1"/>
</dbReference>
<dbReference type="InterPro" id="IPR016035">
    <property type="entry name" value="Acyl_Trfase/lysoPLipase"/>
</dbReference>
<proteinExistence type="predicted"/>
<sequence>MLIKCPNTFMFGSAGFGGGYYIGVYKAMVERWGYSELQQKSYYGMSSGSVMSLYILLGYTWEDLDKEFIIVSELAKKYGIFMKASYYHDKLLKRFVYKDAYKKVSGKLFVGVANFHGKFVIISQWKSNRDLIDTIHASMHIPYYCGRYINRINNKRCIDGGLSIQNYDFLEEKTLKIGVWSTNIYDIKLTPSLTFKNSAKPNILYYHKIKQQGYTQLLNWSGDYINNNVYKSNKNNIKLYMFWLFRASEDIVYKII</sequence>
<dbReference type="GO" id="GO:0055088">
    <property type="term" value="P:lipid homeostasis"/>
    <property type="evidence" value="ECO:0007669"/>
    <property type="project" value="TreeGrafter"/>
</dbReference>
<evidence type="ECO:0000256" key="1">
    <source>
        <dbReference type="ARBA" id="ARBA00023098"/>
    </source>
</evidence>